<reference evidence="1" key="1">
    <citation type="submission" date="2019-03" db="EMBL/GenBank/DDBJ databases">
        <title>Single cell metagenomics reveals metabolic interactions within the superorganism composed of flagellate Streblomastix strix and complex community of Bacteroidetes bacteria on its surface.</title>
        <authorList>
            <person name="Treitli S.C."/>
            <person name="Kolisko M."/>
            <person name="Husnik F."/>
            <person name="Keeling P."/>
            <person name="Hampl V."/>
        </authorList>
    </citation>
    <scope>NUCLEOTIDE SEQUENCE</scope>
    <source>
        <strain evidence="1">STM</strain>
    </source>
</reference>
<proteinExistence type="predicted"/>
<organism evidence="1">
    <name type="scientific">termite gut metagenome</name>
    <dbReference type="NCBI Taxonomy" id="433724"/>
    <lineage>
        <taxon>unclassified sequences</taxon>
        <taxon>metagenomes</taxon>
        <taxon>organismal metagenomes</taxon>
    </lineage>
</organism>
<protein>
    <recommendedName>
        <fullName evidence="2">InsA N-terminal domain-containing protein</fullName>
    </recommendedName>
</protein>
<name>A0A5J4SKN3_9ZZZZ</name>
<evidence type="ECO:0008006" key="2">
    <source>
        <dbReference type="Google" id="ProtNLM"/>
    </source>
</evidence>
<comment type="caution">
    <text evidence="1">The sequence shown here is derived from an EMBL/GenBank/DDBJ whole genome shotgun (WGS) entry which is preliminary data.</text>
</comment>
<dbReference type="EMBL" id="SNRY01000128">
    <property type="protein sequence ID" value="KAA6346498.1"/>
    <property type="molecule type" value="Genomic_DNA"/>
</dbReference>
<gene>
    <name evidence="1" type="ORF">EZS27_005979</name>
</gene>
<accession>A0A5J4SKN3</accession>
<sequence length="62" mass="6818">MSCPQYSDTSVKSSFAKGRQRYKCKACGYRFTVSQAFTAGIFDSVAELSRSFAQTPVSVTYA</sequence>
<evidence type="ECO:0000313" key="1">
    <source>
        <dbReference type="EMBL" id="KAA6346498.1"/>
    </source>
</evidence>
<dbReference type="AlphaFoldDB" id="A0A5J4SKN3"/>